<organism evidence="2">
    <name type="scientific">uncultured marine virus</name>
    <dbReference type="NCBI Taxonomy" id="186617"/>
    <lineage>
        <taxon>Viruses</taxon>
        <taxon>environmental samples</taxon>
    </lineage>
</organism>
<feature type="transmembrane region" description="Helical" evidence="1">
    <location>
        <begin position="33"/>
        <end position="55"/>
    </location>
</feature>
<evidence type="ECO:0000256" key="1">
    <source>
        <dbReference type="SAM" id="Phobius"/>
    </source>
</evidence>
<keyword evidence="1" id="KW-0472">Membrane</keyword>
<name>A0A0F7L4E4_9VIRU</name>
<proteinExistence type="predicted"/>
<keyword evidence="1" id="KW-1133">Transmembrane helix</keyword>
<accession>A0A0F7L4E4</accession>
<dbReference type="EMBL" id="KR029582">
    <property type="protein sequence ID" value="AKH46363.1"/>
    <property type="molecule type" value="Genomic_DNA"/>
</dbReference>
<protein>
    <submittedName>
        <fullName evidence="2">Uncharacterized protein</fullName>
    </submittedName>
</protein>
<reference evidence="2" key="2">
    <citation type="submission" date="2015-03" db="EMBL/GenBank/DDBJ databases">
        <authorList>
            <person name="Chow C.-E.T."/>
            <person name="Winget D.M."/>
            <person name="White R.A.III."/>
            <person name="Hallam S.J."/>
            <person name="Suttle C.A."/>
        </authorList>
    </citation>
    <scope>NUCLEOTIDE SEQUENCE</scope>
    <source>
        <strain evidence="2">Anoxic3_7</strain>
    </source>
</reference>
<keyword evidence="1" id="KW-0812">Transmembrane</keyword>
<sequence length="61" mass="6870">MSIHFGAYPDMTESPSTKILVISLLPSTIRIRLFSFTFSLLAINFKVLTLLYAYLSQNDIG</sequence>
<evidence type="ECO:0000313" key="2">
    <source>
        <dbReference type="EMBL" id="AKH46363.1"/>
    </source>
</evidence>
<reference evidence="2" key="1">
    <citation type="journal article" date="2015" name="Front. Microbiol.">
        <title>Combining genomic sequencing methods to explore viral diversity and reveal potential virus-host interactions.</title>
        <authorList>
            <person name="Chow C.E."/>
            <person name="Winget D.M."/>
            <person name="White R.A.III."/>
            <person name="Hallam S.J."/>
            <person name="Suttle C.A."/>
        </authorList>
    </citation>
    <scope>NUCLEOTIDE SEQUENCE</scope>
    <source>
        <strain evidence="2">Anoxic3_7</strain>
    </source>
</reference>